<dbReference type="PROSITE" id="PS00113">
    <property type="entry name" value="ADENYLATE_KINASE"/>
    <property type="match status" value="1"/>
</dbReference>
<comment type="similarity">
    <text evidence="4">Belongs to the adenylate kinase family.</text>
</comment>
<dbReference type="InterPro" id="IPR000850">
    <property type="entry name" value="Adenylat/UMP-CMP_kin"/>
</dbReference>
<keyword evidence="6" id="KW-1185">Reference proteome</keyword>
<evidence type="ECO:0000256" key="1">
    <source>
        <dbReference type="ARBA" id="ARBA00022679"/>
    </source>
</evidence>
<protein>
    <submittedName>
        <fullName evidence="5">UMP/CMP kinase</fullName>
        <ecNumber evidence="5">2.7.4.14</ecNumber>
    </submittedName>
</protein>
<keyword evidence="1 4" id="KW-0808">Transferase</keyword>
<dbReference type="EMBL" id="CP119943">
    <property type="protein sequence ID" value="WFC97410.1"/>
    <property type="molecule type" value="Genomic_DNA"/>
</dbReference>
<dbReference type="PRINTS" id="PR00094">
    <property type="entry name" value="ADENYLTKNASE"/>
</dbReference>
<dbReference type="GO" id="GO:0005524">
    <property type="term" value="F:ATP binding"/>
    <property type="evidence" value="ECO:0007669"/>
    <property type="project" value="InterPro"/>
</dbReference>
<dbReference type="Gene3D" id="3.40.50.300">
    <property type="entry name" value="P-loop containing nucleotide triphosphate hydrolases"/>
    <property type="match status" value="1"/>
</dbReference>
<dbReference type="GO" id="GO:0019205">
    <property type="term" value="F:nucleobase-containing compound kinase activity"/>
    <property type="evidence" value="ECO:0007669"/>
    <property type="project" value="InterPro"/>
</dbReference>
<dbReference type="Proteomes" id="UP001219567">
    <property type="component" value="Chromosome 1"/>
</dbReference>
<dbReference type="SUPFAM" id="SSF52540">
    <property type="entry name" value="P-loop containing nucleoside triphosphate hydrolases"/>
    <property type="match status" value="1"/>
</dbReference>
<evidence type="ECO:0000313" key="5">
    <source>
        <dbReference type="EMBL" id="WFC97410.1"/>
    </source>
</evidence>
<dbReference type="PANTHER" id="PTHR23359">
    <property type="entry name" value="NUCLEOTIDE KINASE"/>
    <property type="match status" value="1"/>
</dbReference>
<proteinExistence type="inferred from homology"/>
<dbReference type="GO" id="GO:0006139">
    <property type="term" value="P:nucleobase-containing compound metabolic process"/>
    <property type="evidence" value="ECO:0007669"/>
    <property type="project" value="InterPro"/>
</dbReference>
<name>A0AAJ5YNR5_9BASI</name>
<dbReference type="HAMAP" id="MF_00235">
    <property type="entry name" value="Adenylate_kinase_Adk"/>
    <property type="match status" value="1"/>
</dbReference>
<gene>
    <name evidence="5" type="primary">URA6</name>
    <name evidence="5" type="ORF">MYAM1_000122</name>
</gene>
<keyword evidence="3 4" id="KW-0418">Kinase</keyword>
<dbReference type="CDD" id="cd01428">
    <property type="entry name" value="ADK"/>
    <property type="match status" value="1"/>
</dbReference>
<dbReference type="InterPro" id="IPR033690">
    <property type="entry name" value="Adenylat_kinase_CS"/>
</dbReference>
<dbReference type="AlphaFoldDB" id="A0AAJ5YNR5"/>
<sequence length="157" mass="18121">MIAEYIKEGKIIPMEVTISLLRNAIQDALDKNNSSTKNGWGHGQGRFLIDGFPRKLDQLFKFEESVVPAQLTLFLRCTEDTMLKRLLHRGETSGRTDDNVDSIKKRFRTFEETSMPVVDNLRKRNSVVEVDSVKPVDEVYQAICHALDHRFRKIEQV</sequence>
<evidence type="ECO:0000313" key="6">
    <source>
        <dbReference type="Proteomes" id="UP001219567"/>
    </source>
</evidence>
<reference evidence="5 6" key="1">
    <citation type="submission" date="2023-03" db="EMBL/GenBank/DDBJ databases">
        <title>Mating type loci evolution in Malassezia.</title>
        <authorList>
            <person name="Coelho M.A."/>
        </authorList>
    </citation>
    <scope>NUCLEOTIDE SEQUENCE [LARGE SCALE GENOMIC DNA]</scope>
    <source>
        <strain evidence="5 6">CBS 9725</strain>
    </source>
</reference>
<evidence type="ECO:0000256" key="2">
    <source>
        <dbReference type="ARBA" id="ARBA00022741"/>
    </source>
</evidence>
<evidence type="ECO:0000256" key="4">
    <source>
        <dbReference type="RuleBase" id="RU003330"/>
    </source>
</evidence>
<accession>A0AAJ5YNR5</accession>
<keyword evidence="2" id="KW-0547">Nucleotide-binding</keyword>
<dbReference type="InterPro" id="IPR027417">
    <property type="entry name" value="P-loop_NTPase"/>
</dbReference>
<dbReference type="Pfam" id="PF00406">
    <property type="entry name" value="ADK"/>
    <property type="match status" value="1"/>
</dbReference>
<dbReference type="EC" id="2.7.4.14" evidence="5"/>
<organism evidence="5 6">
    <name type="scientific">Malassezia yamatoensis</name>
    <dbReference type="NCBI Taxonomy" id="253288"/>
    <lineage>
        <taxon>Eukaryota</taxon>
        <taxon>Fungi</taxon>
        <taxon>Dikarya</taxon>
        <taxon>Basidiomycota</taxon>
        <taxon>Ustilaginomycotina</taxon>
        <taxon>Malasseziomycetes</taxon>
        <taxon>Malasseziales</taxon>
        <taxon>Malasseziaceae</taxon>
        <taxon>Malassezia</taxon>
    </lineage>
</organism>
<evidence type="ECO:0000256" key="3">
    <source>
        <dbReference type="ARBA" id="ARBA00022777"/>
    </source>
</evidence>